<dbReference type="InterPro" id="IPR050416">
    <property type="entry name" value="FAD-linked_Oxidoreductase"/>
</dbReference>
<feature type="region of interest" description="Disordered" evidence="10">
    <location>
        <begin position="843"/>
        <end position="865"/>
    </location>
</feature>
<accession>A0A8H3A4W6</accession>
<gene>
    <name evidence="12" type="ORF">RDB_LOCUS1934</name>
</gene>
<dbReference type="PROSITE" id="PS51387">
    <property type="entry name" value="FAD_PCMH"/>
    <property type="match status" value="1"/>
</dbReference>
<protein>
    <recommendedName>
        <fullName evidence="11">FAD-binding PCMH-type domain-containing protein</fullName>
    </recommendedName>
</protein>
<proteinExistence type="inferred from homology"/>
<dbReference type="SMART" id="SM00576">
    <property type="entry name" value="BTP"/>
    <property type="match status" value="1"/>
</dbReference>
<dbReference type="Pfam" id="PF01565">
    <property type="entry name" value="FAD_binding_4"/>
    <property type="match status" value="1"/>
</dbReference>
<evidence type="ECO:0000313" key="12">
    <source>
        <dbReference type="EMBL" id="CAE6395697.1"/>
    </source>
</evidence>
<feature type="region of interest" description="Disordered" evidence="10">
    <location>
        <begin position="46"/>
        <end position="75"/>
    </location>
</feature>
<keyword evidence="8" id="KW-0804">Transcription</keyword>
<dbReference type="GO" id="GO:0071949">
    <property type="term" value="F:FAD binding"/>
    <property type="evidence" value="ECO:0007669"/>
    <property type="project" value="InterPro"/>
</dbReference>
<dbReference type="PANTHER" id="PTHR42973:SF39">
    <property type="entry name" value="FAD-BINDING PCMH-TYPE DOMAIN-CONTAINING PROTEIN"/>
    <property type="match status" value="1"/>
</dbReference>
<evidence type="ECO:0000256" key="1">
    <source>
        <dbReference type="ARBA" id="ARBA00001974"/>
    </source>
</evidence>
<dbReference type="GO" id="GO:0005634">
    <property type="term" value="C:nucleus"/>
    <property type="evidence" value="ECO:0007669"/>
    <property type="project" value="UniProtKB-SubCell"/>
</dbReference>
<evidence type="ECO:0000313" key="13">
    <source>
        <dbReference type="Proteomes" id="UP000663841"/>
    </source>
</evidence>
<dbReference type="PANTHER" id="PTHR42973">
    <property type="entry name" value="BINDING OXIDOREDUCTASE, PUTATIVE (AFU_ORTHOLOGUE AFUA_1G17690)-RELATED"/>
    <property type="match status" value="1"/>
</dbReference>
<dbReference type="GO" id="GO:0046982">
    <property type="term" value="F:protein heterodimerization activity"/>
    <property type="evidence" value="ECO:0007669"/>
    <property type="project" value="InterPro"/>
</dbReference>
<evidence type="ECO:0000256" key="8">
    <source>
        <dbReference type="ARBA" id="ARBA00023163"/>
    </source>
</evidence>
<sequence length="1048" mass="114566">MILDTLSRTPGLITPFDKEYHQVSERAARKDVARGPEHDRKAAHIARYTSDLGPKSHDPTLSRPRNYPIPSDPSTELRALIPSSKVLTVEDGDEYMPSALTSNLLYARKAPRIVVVADNVQDIQQTIKFARNRNIPLTVQNGGHSYGGYALNHEGILINLKLFKDVKVNSNSTPKQATIQAGCQWIDVYDHFKANGHKQMVLGGRCKQVGVSGYTLGGGVSPFSRHYGLGIDSILEMKVITASGDLVTVSPKDTDPKKKELFWALRGGGGGNFGILTEFTTQIHDLVDRAGEVIYGVLTWELPRQRSEFNAMIEVLNSTTWPNELTMDVLWQQTKDSPSTGGLIVVYDGTMEDYRRAIRPLARFIHGESPVRKCNWWDVSVIEQGWYAESPAFHHHTSFVFAQGGLTLKVINEVDSLMKETRRRLDRCDPKGKAYIIWVHVGGKTSQVGAEDTAFYWRDAAYVSYFKLQWYKREAMGEMVKLVEEVKEKLLPYTIQGKAAYVNFVDRTIPNWQDAYYGKNYSRLQRVKKEWDPDNFFRFEQSIELPGATAHQHLHRATLRILHSHNFSSSSSLASHTLTTLYAQYLDLLARSFAAHSHHSGRTNPTWSDAVNALSEVGVGIDELSAWVGTEAGEVGKKYVVAGRGPDAGRKGVLGVSSWHANGVGVSVGVGVEDARKKELVSLDEHISEGLVREPGIPLVYAQLPSPDQSDDEDEDSPYQVYTPDSKPVALPPSPISRSPSPTSKRTRTSGWTTSPPDHVPDFLPPFPTIDSSSAPVPAPSTKLSRHKSAPSISSTGAIPYVRSALANASLPPLEAPSRLAPSKETSTIAVPSIALREALLQHSNDPTPPFPFPQSTPGSNPARSKAARVLANALNQAFDASDSMFGAWGGVETSQSHGQALGVPVLVDQQGELVLGKKGVDKVGALAVSGVGGRVVPREQDIGSVMGYLNSAILPLAHTFLAPSVLHKTTRIIPPQPLRDSADADKAQPMFYHTERAGIAPWCLPVPEADGGGAMAGTGEGLPEARLVPTWDWAAKDYESGLRRAKV</sequence>
<comment type="caution">
    <text evidence="12">The sequence shown here is derived from an EMBL/GenBank/DDBJ whole genome shotgun (WGS) entry which is preliminary data.</text>
</comment>
<dbReference type="Proteomes" id="UP000663841">
    <property type="component" value="Unassembled WGS sequence"/>
</dbReference>
<keyword evidence="4" id="KW-0285">Flavoprotein</keyword>
<comment type="subcellular location">
    <subcellularLocation>
        <location evidence="2">Nucleus</location>
    </subcellularLocation>
</comment>
<reference evidence="12" key="1">
    <citation type="submission" date="2021-01" db="EMBL/GenBank/DDBJ databases">
        <authorList>
            <person name="Kaushik A."/>
        </authorList>
    </citation>
    <scope>NUCLEOTIDE SEQUENCE</scope>
    <source>
        <strain evidence="12">AG3-T5</strain>
    </source>
</reference>
<comment type="cofactor">
    <cofactor evidence="1">
        <name>FAD</name>
        <dbReference type="ChEBI" id="CHEBI:57692"/>
    </cofactor>
</comment>
<dbReference type="AlphaFoldDB" id="A0A8H3A4W6"/>
<evidence type="ECO:0000256" key="6">
    <source>
        <dbReference type="ARBA" id="ARBA00023002"/>
    </source>
</evidence>
<evidence type="ECO:0000256" key="5">
    <source>
        <dbReference type="ARBA" id="ARBA00022827"/>
    </source>
</evidence>
<keyword evidence="9" id="KW-0539">Nucleus</keyword>
<dbReference type="InterPro" id="IPR016166">
    <property type="entry name" value="FAD-bd_PCMH"/>
</dbReference>
<organism evidence="12 13">
    <name type="scientific">Rhizoctonia solani</name>
    <dbReference type="NCBI Taxonomy" id="456999"/>
    <lineage>
        <taxon>Eukaryota</taxon>
        <taxon>Fungi</taxon>
        <taxon>Dikarya</taxon>
        <taxon>Basidiomycota</taxon>
        <taxon>Agaricomycotina</taxon>
        <taxon>Agaricomycetes</taxon>
        <taxon>Cantharellales</taxon>
        <taxon>Ceratobasidiaceae</taxon>
        <taxon>Rhizoctonia</taxon>
    </lineage>
</organism>
<dbReference type="InterPro" id="IPR006565">
    <property type="entry name" value="BTP"/>
</dbReference>
<comment type="similarity">
    <text evidence="3">Belongs to the oxygen-dependent FAD-linked oxidoreductase family.</text>
</comment>
<dbReference type="Gene3D" id="3.40.462.20">
    <property type="match status" value="1"/>
</dbReference>
<dbReference type="Pfam" id="PF08031">
    <property type="entry name" value="BBE"/>
    <property type="match status" value="1"/>
</dbReference>
<feature type="region of interest" description="Disordered" evidence="10">
    <location>
        <begin position="701"/>
        <end position="793"/>
    </location>
</feature>
<evidence type="ECO:0000256" key="7">
    <source>
        <dbReference type="ARBA" id="ARBA00023015"/>
    </source>
</evidence>
<evidence type="ECO:0000259" key="11">
    <source>
        <dbReference type="PROSITE" id="PS51387"/>
    </source>
</evidence>
<keyword evidence="5" id="KW-0274">FAD</keyword>
<dbReference type="CDD" id="cd00076">
    <property type="entry name" value="HFD_SF"/>
    <property type="match status" value="1"/>
</dbReference>
<feature type="domain" description="FAD-binding PCMH-type" evidence="11">
    <location>
        <begin position="106"/>
        <end position="286"/>
    </location>
</feature>
<dbReference type="InterPro" id="IPR036318">
    <property type="entry name" value="FAD-bd_PCMH-like_sf"/>
</dbReference>
<evidence type="ECO:0000256" key="4">
    <source>
        <dbReference type="ARBA" id="ARBA00022630"/>
    </source>
</evidence>
<dbReference type="Gene3D" id="3.30.465.10">
    <property type="match status" value="1"/>
</dbReference>
<dbReference type="Pfam" id="PF07524">
    <property type="entry name" value="Bromo_TP"/>
    <property type="match status" value="1"/>
</dbReference>
<dbReference type="InterPro" id="IPR016169">
    <property type="entry name" value="FAD-bd_PCMH_sub2"/>
</dbReference>
<evidence type="ECO:0000256" key="3">
    <source>
        <dbReference type="ARBA" id="ARBA00005466"/>
    </source>
</evidence>
<evidence type="ECO:0000256" key="10">
    <source>
        <dbReference type="SAM" id="MobiDB-lite"/>
    </source>
</evidence>
<dbReference type="InterPro" id="IPR009072">
    <property type="entry name" value="Histone-fold"/>
</dbReference>
<keyword evidence="7" id="KW-0805">Transcription regulation</keyword>
<dbReference type="InterPro" id="IPR006094">
    <property type="entry name" value="Oxid_FAD_bind_N"/>
</dbReference>
<evidence type="ECO:0000256" key="2">
    <source>
        <dbReference type="ARBA" id="ARBA00004123"/>
    </source>
</evidence>
<keyword evidence="6" id="KW-0560">Oxidoreductase</keyword>
<dbReference type="SUPFAM" id="SSF56176">
    <property type="entry name" value="FAD-binding/transporter-associated domain-like"/>
    <property type="match status" value="1"/>
</dbReference>
<dbReference type="EMBL" id="CAJMWW010000004">
    <property type="protein sequence ID" value="CAE6395697.1"/>
    <property type="molecule type" value="Genomic_DNA"/>
</dbReference>
<name>A0A8H3A4W6_9AGAM</name>
<dbReference type="Gene3D" id="1.10.20.10">
    <property type="entry name" value="Histone, subunit A"/>
    <property type="match status" value="1"/>
</dbReference>
<evidence type="ECO:0000256" key="9">
    <source>
        <dbReference type="ARBA" id="ARBA00023242"/>
    </source>
</evidence>
<dbReference type="GO" id="GO:0016491">
    <property type="term" value="F:oxidoreductase activity"/>
    <property type="evidence" value="ECO:0007669"/>
    <property type="project" value="UniProtKB-KW"/>
</dbReference>
<dbReference type="InterPro" id="IPR012951">
    <property type="entry name" value="BBE"/>
</dbReference>